<dbReference type="AlphaFoldDB" id="A0AAD7M8J8"/>
<accession>A0AAD7M8J8</accession>
<gene>
    <name evidence="1" type="ORF">B0H17DRAFT_920215</name>
</gene>
<protein>
    <submittedName>
        <fullName evidence="1">Uncharacterized protein</fullName>
    </submittedName>
</protein>
<proteinExistence type="predicted"/>
<dbReference type="EMBL" id="JARKIE010000008">
    <property type="protein sequence ID" value="KAJ7705512.1"/>
    <property type="molecule type" value="Genomic_DNA"/>
</dbReference>
<evidence type="ECO:0000313" key="2">
    <source>
        <dbReference type="Proteomes" id="UP001221757"/>
    </source>
</evidence>
<reference evidence="1" key="1">
    <citation type="submission" date="2023-03" db="EMBL/GenBank/DDBJ databases">
        <title>Massive genome expansion in bonnet fungi (Mycena s.s.) driven by repeated elements and novel gene families across ecological guilds.</title>
        <authorList>
            <consortium name="Lawrence Berkeley National Laboratory"/>
            <person name="Harder C.B."/>
            <person name="Miyauchi S."/>
            <person name="Viragh M."/>
            <person name="Kuo A."/>
            <person name="Thoen E."/>
            <person name="Andreopoulos B."/>
            <person name="Lu D."/>
            <person name="Skrede I."/>
            <person name="Drula E."/>
            <person name="Henrissat B."/>
            <person name="Morin E."/>
            <person name="Kohler A."/>
            <person name="Barry K."/>
            <person name="LaButti K."/>
            <person name="Morin E."/>
            <person name="Salamov A."/>
            <person name="Lipzen A."/>
            <person name="Mereny Z."/>
            <person name="Hegedus B."/>
            <person name="Baldrian P."/>
            <person name="Stursova M."/>
            <person name="Weitz H."/>
            <person name="Taylor A."/>
            <person name="Grigoriev I.V."/>
            <person name="Nagy L.G."/>
            <person name="Martin F."/>
            <person name="Kauserud H."/>
        </authorList>
    </citation>
    <scope>NUCLEOTIDE SEQUENCE</scope>
    <source>
        <strain evidence="1">CBHHK067</strain>
    </source>
</reference>
<feature type="non-terminal residue" evidence="1">
    <location>
        <position position="79"/>
    </location>
</feature>
<keyword evidence="2" id="KW-1185">Reference proteome</keyword>
<sequence>VTGVYVFMDYRSQGQTLPYVYVDIGTPPTDGLSLFDLFVALSRSSELLAEDDGLAGLNKDTSQWWARMHRRELEFESAE</sequence>
<dbReference type="Proteomes" id="UP001221757">
    <property type="component" value="Unassembled WGS sequence"/>
</dbReference>
<evidence type="ECO:0000313" key="1">
    <source>
        <dbReference type="EMBL" id="KAJ7705512.1"/>
    </source>
</evidence>
<name>A0AAD7M8J8_MYCRO</name>
<comment type="caution">
    <text evidence="1">The sequence shown here is derived from an EMBL/GenBank/DDBJ whole genome shotgun (WGS) entry which is preliminary data.</text>
</comment>
<organism evidence="1 2">
    <name type="scientific">Mycena rosella</name>
    <name type="common">Pink bonnet</name>
    <name type="synonym">Agaricus rosellus</name>
    <dbReference type="NCBI Taxonomy" id="1033263"/>
    <lineage>
        <taxon>Eukaryota</taxon>
        <taxon>Fungi</taxon>
        <taxon>Dikarya</taxon>
        <taxon>Basidiomycota</taxon>
        <taxon>Agaricomycotina</taxon>
        <taxon>Agaricomycetes</taxon>
        <taxon>Agaricomycetidae</taxon>
        <taxon>Agaricales</taxon>
        <taxon>Marasmiineae</taxon>
        <taxon>Mycenaceae</taxon>
        <taxon>Mycena</taxon>
    </lineage>
</organism>